<evidence type="ECO:0000256" key="3">
    <source>
        <dbReference type="ARBA" id="ARBA00023082"/>
    </source>
</evidence>
<sequence>MRRILSSFIAGKNANMKDYSKETDQELVSMLKAGDESALSALYLRYWDKLLVVAANRMDNPAEAEEVVQDIFFSLWQRRESLELKYSLSTYLSVAVKYRIINVMDKQYRLRNKVNKATDLRLESCAPSAETLMLEKELMAQIATTVQHLPEKCRIVFTLSREQGMSHKQIAKELNISEKTVEAHLSKAMKDIRSNLTMVFPALLWLLGSK</sequence>
<dbReference type="InterPro" id="IPR013249">
    <property type="entry name" value="RNA_pol_sigma70_r4_t2"/>
</dbReference>
<gene>
    <name evidence="7" type="ORF">P0Y49_09495</name>
</gene>
<proteinExistence type="inferred from homology"/>
<dbReference type="InterPro" id="IPR007627">
    <property type="entry name" value="RNA_pol_sigma70_r2"/>
</dbReference>
<dbReference type="GO" id="GO:0016987">
    <property type="term" value="F:sigma factor activity"/>
    <property type="evidence" value="ECO:0007669"/>
    <property type="project" value="UniProtKB-KW"/>
</dbReference>
<dbReference type="NCBIfam" id="TIGR02985">
    <property type="entry name" value="Sig70_bacteroi1"/>
    <property type="match status" value="1"/>
</dbReference>
<dbReference type="PANTHER" id="PTHR43133">
    <property type="entry name" value="RNA POLYMERASE ECF-TYPE SIGMA FACTO"/>
    <property type="match status" value="1"/>
</dbReference>
<dbReference type="GO" id="GO:0003677">
    <property type="term" value="F:DNA binding"/>
    <property type="evidence" value="ECO:0007669"/>
    <property type="project" value="InterPro"/>
</dbReference>
<dbReference type="InterPro" id="IPR013324">
    <property type="entry name" value="RNA_pol_sigma_r3/r4-like"/>
</dbReference>
<dbReference type="InterPro" id="IPR036388">
    <property type="entry name" value="WH-like_DNA-bd_sf"/>
</dbReference>
<organism evidence="7 8">
    <name type="scientific">Candidatus Pedobacter colombiensis</name>
    <dbReference type="NCBI Taxonomy" id="3121371"/>
    <lineage>
        <taxon>Bacteria</taxon>
        <taxon>Pseudomonadati</taxon>
        <taxon>Bacteroidota</taxon>
        <taxon>Sphingobacteriia</taxon>
        <taxon>Sphingobacteriales</taxon>
        <taxon>Sphingobacteriaceae</taxon>
        <taxon>Pedobacter</taxon>
    </lineage>
</organism>
<feature type="domain" description="RNA polymerase sigma-70 region 2" evidence="5">
    <location>
        <begin position="42"/>
        <end position="107"/>
    </location>
</feature>
<evidence type="ECO:0000256" key="4">
    <source>
        <dbReference type="ARBA" id="ARBA00023163"/>
    </source>
</evidence>
<name>A0AAJ5WDC4_9SPHI</name>
<dbReference type="Proteomes" id="UP001214530">
    <property type="component" value="Chromosome"/>
</dbReference>
<dbReference type="PANTHER" id="PTHR43133:SF46">
    <property type="entry name" value="RNA POLYMERASE SIGMA-70 FACTOR ECF SUBFAMILY"/>
    <property type="match status" value="1"/>
</dbReference>
<comment type="similarity">
    <text evidence="1">Belongs to the sigma-70 factor family. ECF subfamily.</text>
</comment>
<reference evidence="7" key="1">
    <citation type="submission" date="2023-03" db="EMBL/GenBank/DDBJ databases">
        <title>Andean soil-derived lignocellulolytic bacterial consortium as a source of novel taxa and putative plastic-active enzymes.</title>
        <authorList>
            <person name="Diaz-Garcia L."/>
            <person name="Chuvochina M."/>
            <person name="Feuerriegel G."/>
            <person name="Bunk B."/>
            <person name="Sproer C."/>
            <person name="Streit W.R."/>
            <person name="Rodriguez L.M."/>
            <person name="Overmann J."/>
            <person name="Jimenez D.J."/>
        </authorList>
    </citation>
    <scope>NUCLEOTIDE SEQUENCE</scope>
    <source>
        <strain evidence="7">MAG 3858</strain>
    </source>
</reference>
<feature type="domain" description="RNA polymerase sigma factor 70 region 4 type 2" evidence="6">
    <location>
        <begin position="141"/>
        <end position="191"/>
    </location>
</feature>
<evidence type="ECO:0000256" key="1">
    <source>
        <dbReference type="ARBA" id="ARBA00010641"/>
    </source>
</evidence>
<accession>A0AAJ5WDC4</accession>
<dbReference type="Gene3D" id="1.10.1740.10">
    <property type="match status" value="1"/>
</dbReference>
<evidence type="ECO:0000313" key="8">
    <source>
        <dbReference type="Proteomes" id="UP001214530"/>
    </source>
</evidence>
<dbReference type="InterPro" id="IPR039425">
    <property type="entry name" value="RNA_pol_sigma-70-like"/>
</dbReference>
<dbReference type="Pfam" id="PF08281">
    <property type="entry name" value="Sigma70_r4_2"/>
    <property type="match status" value="1"/>
</dbReference>
<dbReference type="SUPFAM" id="SSF88659">
    <property type="entry name" value="Sigma3 and sigma4 domains of RNA polymerase sigma factors"/>
    <property type="match status" value="1"/>
</dbReference>
<dbReference type="EMBL" id="CP119313">
    <property type="protein sequence ID" value="WEK21374.1"/>
    <property type="molecule type" value="Genomic_DNA"/>
</dbReference>
<keyword evidence="4" id="KW-0804">Transcription</keyword>
<dbReference type="AlphaFoldDB" id="A0AAJ5WDC4"/>
<evidence type="ECO:0000259" key="5">
    <source>
        <dbReference type="Pfam" id="PF04542"/>
    </source>
</evidence>
<dbReference type="NCBIfam" id="TIGR02937">
    <property type="entry name" value="sigma70-ECF"/>
    <property type="match status" value="1"/>
</dbReference>
<dbReference type="InterPro" id="IPR014327">
    <property type="entry name" value="RNA_pol_sigma70_bacteroid"/>
</dbReference>
<dbReference type="SUPFAM" id="SSF88946">
    <property type="entry name" value="Sigma2 domain of RNA polymerase sigma factors"/>
    <property type="match status" value="1"/>
</dbReference>
<protein>
    <submittedName>
        <fullName evidence="7">RNA polymerase sigma-70 factor</fullName>
    </submittedName>
</protein>
<dbReference type="InterPro" id="IPR013325">
    <property type="entry name" value="RNA_pol_sigma_r2"/>
</dbReference>
<dbReference type="Gene3D" id="1.10.10.10">
    <property type="entry name" value="Winged helix-like DNA-binding domain superfamily/Winged helix DNA-binding domain"/>
    <property type="match status" value="1"/>
</dbReference>
<dbReference type="GO" id="GO:0006352">
    <property type="term" value="P:DNA-templated transcription initiation"/>
    <property type="evidence" value="ECO:0007669"/>
    <property type="project" value="InterPro"/>
</dbReference>
<dbReference type="InterPro" id="IPR014284">
    <property type="entry name" value="RNA_pol_sigma-70_dom"/>
</dbReference>
<dbReference type="Pfam" id="PF04542">
    <property type="entry name" value="Sigma70_r2"/>
    <property type="match status" value="1"/>
</dbReference>
<evidence type="ECO:0000313" key="7">
    <source>
        <dbReference type="EMBL" id="WEK21374.1"/>
    </source>
</evidence>
<keyword evidence="3" id="KW-0731">Sigma factor</keyword>
<evidence type="ECO:0000259" key="6">
    <source>
        <dbReference type="Pfam" id="PF08281"/>
    </source>
</evidence>
<keyword evidence="2" id="KW-0805">Transcription regulation</keyword>
<evidence type="ECO:0000256" key="2">
    <source>
        <dbReference type="ARBA" id="ARBA00023015"/>
    </source>
</evidence>